<dbReference type="EMBL" id="NKYE01000024">
    <property type="protein sequence ID" value="OZM70098.1"/>
    <property type="molecule type" value="Genomic_DNA"/>
</dbReference>
<dbReference type="Proteomes" id="UP000242444">
    <property type="component" value="Unassembled WGS sequence"/>
</dbReference>
<feature type="compositionally biased region" description="Low complexity" evidence="1">
    <location>
        <begin position="1"/>
        <end position="17"/>
    </location>
</feature>
<name>A0A263CVU9_9PSEU</name>
<protein>
    <recommendedName>
        <fullName evidence="4">Lipoyl synthase</fullName>
    </recommendedName>
</protein>
<reference evidence="2 3" key="1">
    <citation type="submission" date="2017-07" db="EMBL/GenBank/DDBJ databases">
        <title>Amycolatopsis antarcticus sp. nov., isolated from the surface of an Antarcticus brown macroalga.</title>
        <authorList>
            <person name="Wang J."/>
            <person name="Leiva S."/>
            <person name="Huang J."/>
            <person name="Huang Y."/>
        </authorList>
    </citation>
    <scope>NUCLEOTIDE SEQUENCE [LARGE SCALE GENOMIC DNA]</scope>
    <source>
        <strain evidence="2 3">AU-G6</strain>
    </source>
</reference>
<dbReference type="InParanoid" id="A0A263CVU9"/>
<feature type="non-terminal residue" evidence="2">
    <location>
        <position position="62"/>
    </location>
</feature>
<evidence type="ECO:0000313" key="3">
    <source>
        <dbReference type="Proteomes" id="UP000242444"/>
    </source>
</evidence>
<accession>A0A263CVU9</accession>
<comment type="caution">
    <text evidence="2">The sequence shown here is derived from an EMBL/GenBank/DDBJ whole genome shotgun (WGS) entry which is preliminary data.</text>
</comment>
<proteinExistence type="predicted"/>
<gene>
    <name evidence="2" type="ORF">CFN78_26865</name>
</gene>
<feature type="region of interest" description="Disordered" evidence="1">
    <location>
        <begin position="1"/>
        <end position="22"/>
    </location>
</feature>
<organism evidence="2 3">
    <name type="scientific">Amycolatopsis antarctica</name>
    <dbReference type="NCBI Taxonomy" id="1854586"/>
    <lineage>
        <taxon>Bacteria</taxon>
        <taxon>Bacillati</taxon>
        <taxon>Actinomycetota</taxon>
        <taxon>Actinomycetes</taxon>
        <taxon>Pseudonocardiales</taxon>
        <taxon>Pseudonocardiaceae</taxon>
        <taxon>Amycolatopsis</taxon>
    </lineage>
</organism>
<evidence type="ECO:0000313" key="2">
    <source>
        <dbReference type="EMBL" id="OZM70098.1"/>
    </source>
</evidence>
<sequence length="62" mass="6636">MTCGTSGASPGPAADAAGPGGRKLLRLEVRNSETPIEKKPSWIKTRARMGPEFTELKGLVRR</sequence>
<evidence type="ECO:0008006" key="4">
    <source>
        <dbReference type="Google" id="ProtNLM"/>
    </source>
</evidence>
<keyword evidence="3" id="KW-1185">Reference proteome</keyword>
<dbReference type="AlphaFoldDB" id="A0A263CVU9"/>
<evidence type="ECO:0000256" key="1">
    <source>
        <dbReference type="SAM" id="MobiDB-lite"/>
    </source>
</evidence>